<accession>A0A4Z2HPX9</accession>
<dbReference type="EMBL" id="SRLO01000197">
    <property type="protein sequence ID" value="TNN67896.1"/>
    <property type="molecule type" value="Genomic_DNA"/>
</dbReference>
<feature type="compositionally biased region" description="Basic and acidic residues" evidence="1">
    <location>
        <begin position="60"/>
        <end position="70"/>
    </location>
</feature>
<gene>
    <name evidence="2" type="ORF">EYF80_021865</name>
</gene>
<dbReference type="Proteomes" id="UP000314294">
    <property type="component" value="Unassembled WGS sequence"/>
</dbReference>
<dbReference type="AlphaFoldDB" id="A0A4Z2HPX9"/>
<keyword evidence="3" id="KW-1185">Reference proteome</keyword>
<name>A0A4Z2HPX9_9TELE</name>
<comment type="caution">
    <text evidence="2">The sequence shown here is derived from an EMBL/GenBank/DDBJ whole genome shotgun (WGS) entry which is preliminary data.</text>
</comment>
<reference evidence="2 3" key="1">
    <citation type="submission" date="2019-03" db="EMBL/GenBank/DDBJ databases">
        <title>First draft genome of Liparis tanakae, snailfish: a comprehensive survey of snailfish specific genes.</title>
        <authorList>
            <person name="Kim W."/>
            <person name="Song I."/>
            <person name="Jeong J.-H."/>
            <person name="Kim D."/>
            <person name="Kim S."/>
            <person name="Ryu S."/>
            <person name="Song J.Y."/>
            <person name="Lee S.K."/>
        </authorList>
    </citation>
    <scope>NUCLEOTIDE SEQUENCE [LARGE SCALE GENOMIC DNA]</scope>
    <source>
        <tissue evidence="2">Muscle</tissue>
    </source>
</reference>
<evidence type="ECO:0000313" key="2">
    <source>
        <dbReference type="EMBL" id="TNN67896.1"/>
    </source>
</evidence>
<proteinExistence type="predicted"/>
<protein>
    <submittedName>
        <fullName evidence="2">Uncharacterized protein</fullName>
    </submittedName>
</protein>
<evidence type="ECO:0000313" key="3">
    <source>
        <dbReference type="Proteomes" id="UP000314294"/>
    </source>
</evidence>
<evidence type="ECO:0000256" key="1">
    <source>
        <dbReference type="SAM" id="MobiDB-lite"/>
    </source>
</evidence>
<organism evidence="2 3">
    <name type="scientific">Liparis tanakae</name>
    <name type="common">Tanaka's snailfish</name>
    <dbReference type="NCBI Taxonomy" id="230148"/>
    <lineage>
        <taxon>Eukaryota</taxon>
        <taxon>Metazoa</taxon>
        <taxon>Chordata</taxon>
        <taxon>Craniata</taxon>
        <taxon>Vertebrata</taxon>
        <taxon>Euteleostomi</taxon>
        <taxon>Actinopterygii</taxon>
        <taxon>Neopterygii</taxon>
        <taxon>Teleostei</taxon>
        <taxon>Neoteleostei</taxon>
        <taxon>Acanthomorphata</taxon>
        <taxon>Eupercaria</taxon>
        <taxon>Perciformes</taxon>
        <taxon>Cottioidei</taxon>
        <taxon>Cottales</taxon>
        <taxon>Liparidae</taxon>
        <taxon>Liparis</taxon>
    </lineage>
</organism>
<sequence length="80" mass="8667">MPHDYRLGDSIYRARSFPPKPSLALWCDITPPAARQARDIKVLRASGSPGLDDSPSQARPSEKKKPRATDSEGGSFASAK</sequence>
<feature type="region of interest" description="Disordered" evidence="1">
    <location>
        <begin position="42"/>
        <end position="80"/>
    </location>
</feature>